<name>A0ABX1H688_9ACTN</name>
<dbReference type="InterPro" id="IPR032710">
    <property type="entry name" value="NTF2-like_dom_sf"/>
</dbReference>
<organism evidence="2 3">
    <name type="scientific">Streptomyces physcomitrii</name>
    <dbReference type="NCBI Taxonomy" id="2724184"/>
    <lineage>
        <taxon>Bacteria</taxon>
        <taxon>Bacillati</taxon>
        <taxon>Actinomycetota</taxon>
        <taxon>Actinomycetes</taxon>
        <taxon>Kitasatosporales</taxon>
        <taxon>Streptomycetaceae</taxon>
        <taxon>Streptomyces</taxon>
    </lineage>
</organism>
<feature type="domain" description="SnoaL-like" evidence="1">
    <location>
        <begin position="11"/>
        <end position="115"/>
    </location>
</feature>
<evidence type="ECO:0000259" key="1">
    <source>
        <dbReference type="Pfam" id="PF12680"/>
    </source>
</evidence>
<dbReference type="RefSeq" id="WP_168541677.1">
    <property type="nucleotide sequence ID" value="NZ_JAAWWP010000014.1"/>
</dbReference>
<protein>
    <submittedName>
        <fullName evidence="2">SnoaL-like domain-containing protein</fullName>
    </submittedName>
</protein>
<comment type="caution">
    <text evidence="2">The sequence shown here is derived from an EMBL/GenBank/DDBJ whole genome shotgun (WGS) entry which is preliminary data.</text>
</comment>
<sequence>MQDEQKRKEIVAEYFRKVNEGDVDAIVEMFTEDATIEDPVGKDVREGRAAQREYFNSNVTAEVTIEPGHLSAGQDGKSVAVALAAEMTNILDPNRTRVKINAVDVFTLTPEGKIDSMRVFWGMTDIGV</sequence>
<dbReference type="SUPFAM" id="SSF54427">
    <property type="entry name" value="NTF2-like"/>
    <property type="match status" value="1"/>
</dbReference>
<evidence type="ECO:0000313" key="2">
    <source>
        <dbReference type="EMBL" id="NKI43886.1"/>
    </source>
</evidence>
<keyword evidence="3" id="KW-1185">Reference proteome</keyword>
<gene>
    <name evidence="2" type="ORF">HFV08_22055</name>
</gene>
<reference evidence="2 3" key="1">
    <citation type="submission" date="2020-04" db="EMBL/GenBank/DDBJ databases">
        <title>Phylogenetic Diversity and Antibacterial Activity against Ralstonia solanacearum of Endophytic Actinomycete Isolated from Moss.</title>
        <authorList>
            <person name="Zhuang X."/>
        </authorList>
    </citation>
    <scope>NUCLEOTIDE SEQUENCE [LARGE SCALE GENOMIC DNA]</scope>
    <source>
        <strain evidence="2 3">LD120</strain>
    </source>
</reference>
<dbReference type="Proteomes" id="UP000772196">
    <property type="component" value="Unassembled WGS sequence"/>
</dbReference>
<proteinExistence type="predicted"/>
<evidence type="ECO:0000313" key="3">
    <source>
        <dbReference type="Proteomes" id="UP000772196"/>
    </source>
</evidence>
<dbReference type="Pfam" id="PF12680">
    <property type="entry name" value="SnoaL_2"/>
    <property type="match status" value="1"/>
</dbReference>
<dbReference type="EMBL" id="JAAWWP010000014">
    <property type="protein sequence ID" value="NKI43886.1"/>
    <property type="molecule type" value="Genomic_DNA"/>
</dbReference>
<accession>A0ABX1H688</accession>
<dbReference type="Gene3D" id="3.10.450.50">
    <property type="match status" value="1"/>
</dbReference>
<dbReference type="InterPro" id="IPR037401">
    <property type="entry name" value="SnoaL-like"/>
</dbReference>